<keyword evidence="3" id="KW-1133">Transmembrane helix</keyword>
<reference evidence="5" key="1">
    <citation type="submission" date="2020-06" db="EMBL/GenBank/DDBJ databases">
        <authorList>
            <consortium name="Plant Systems Biology data submission"/>
        </authorList>
    </citation>
    <scope>NUCLEOTIDE SEQUENCE</scope>
    <source>
        <strain evidence="5">D6</strain>
    </source>
</reference>
<feature type="region of interest" description="Disordered" evidence="2">
    <location>
        <begin position="912"/>
        <end position="946"/>
    </location>
</feature>
<feature type="transmembrane region" description="Helical" evidence="3">
    <location>
        <begin position="706"/>
        <end position="725"/>
    </location>
</feature>
<feature type="transmembrane region" description="Helical" evidence="3">
    <location>
        <begin position="519"/>
        <end position="538"/>
    </location>
</feature>
<evidence type="ECO:0000256" key="3">
    <source>
        <dbReference type="SAM" id="Phobius"/>
    </source>
</evidence>
<keyword evidence="3" id="KW-0812">Transmembrane</keyword>
<sequence>MQAADPTSSVTEISNHEEAADCISRCVIIWKRATGYLRKAIINSVLSVSLLAARNPKRCIGLVCLMSITLITTGLFTNFYLDPGDEKIFAPTDCLPQEHGRWVGETYPDVRRPTVLTVHADGGNIMTYEAMRRVFQVTDMVRNIDGYETICAGENGDNEGCRIPGPTRFWNHNVTLFEEQTQGSDEAVIQTLSQESLDGAPFPHDLFIGKLQWEVVDGHNQTNNSLITFAQAITSLIEIPEWSNGETEAFELKMINLLQPIKDEWAAQGEDQPYRLELYAFRSISDEVTRAIANDVPLIPCVFAIMAAFTCMVFCRRDIIQSRALLGIGSVVTILLSIMSGFGLVFIIGLPFTSMTSILPFAIFGIGLDDTFIIVGAFLRTDPTKDPVERIRDTMEEAGMSISMTTITTTVAFVMGALTSSIPIIQWLCLYAFPTICIDFLYQITFFVAILVLDERRIAANRRGCCVCFRVKNHDKEDVDTDEMDKDVSPVANHVEAPMVDRFMNWYCEHLLHPVVKKIVMIAFLMLFGVCIYSTTLLRQDFKPTDFLPEVSYAGEYLDVMDLYSNRKLPILVHFRDVNQSDPQVQQQMIDYLNDLGDLPQVNSTPEICWVTDFQKLLNGDDPAFQAYSSLFGNNSTLTFMEKLDILLNVPEINDLYGKDISDFLADQRRVAEAQPANQGGGRFKFFAFDPIYFIWEFYTDVPSELTFTTVSGVVAVTVLAFILIPHWTAALFVLPFMCILYMDLLGTLQFAGLSINPLTYICLVISVGLLVDFIMHILLRYYESTMPTREEKVKDTLRTMGSSILVGGLSTCLGVFPLAFSSSGIIKTVFVMFMAMVALGVSHGLLLLPVILSYVGPTVCIKLGRGDYYLPELAEQEDRIDNEPEAPPEAPPPAVEDSDIQPYVSAAMAQWPSEDPLAPTGTEETLDTTEEETPRNTEYYTSSVASSDEDAIIMSRVSFDSGIVEAEPENSIAGNKEDCDDDAEFSI</sequence>
<dbReference type="Pfam" id="PF12349">
    <property type="entry name" value="Sterol-sensing"/>
    <property type="match status" value="1"/>
</dbReference>
<feature type="domain" description="SSD" evidence="4">
    <location>
        <begin position="295"/>
        <end position="453"/>
    </location>
</feature>
<feature type="compositionally biased region" description="Acidic residues" evidence="2">
    <location>
        <begin position="979"/>
        <end position="988"/>
    </location>
</feature>
<dbReference type="EMBL" id="CAICTM010000016">
    <property type="protein sequence ID" value="CAB9497246.1"/>
    <property type="molecule type" value="Genomic_DNA"/>
</dbReference>
<comment type="similarity">
    <text evidence="1">Belongs to the patched family.</text>
</comment>
<dbReference type="PANTHER" id="PTHR10796">
    <property type="entry name" value="PATCHED-RELATED"/>
    <property type="match status" value="1"/>
</dbReference>
<feature type="region of interest" description="Disordered" evidence="2">
    <location>
        <begin position="967"/>
        <end position="988"/>
    </location>
</feature>
<dbReference type="InterPro" id="IPR051697">
    <property type="entry name" value="Patched_domain-protein"/>
</dbReference>
<dbReference type="GO" id="GO:0016020">
    <property type="term" value="C:membrane"/>
    <property type="evidence" value="ECO:0007669"/>
    <property type="project" value="TreeGrafter"/>
</dbReference>
<feature type="region of interest" description="Disordered" evidence="2">
    <location>
        <begin position="880"/>
        <end position="899"/>
    </location>
</feature>
<evidence type="ECO:0000313" key="6">
    <source>
        <dbReference type="Proteomes" id="UP001153069"/>
    </source>
</evidence>
<feature type="transmembrane region" description="Helical" evidence="3">
    <location>
        <begin position="833"/>
        <end position="856"/>
    </location>
</feature>
<feature type="transmembrane region" description="Helical" evidence="3">
    <location>
        <begin position="324"/>
        <end position="352"/>
    </location>
</feature>
<feature type="transmembrane region" description="Helical" evidence="3">
    <location>
        <begin position="732"/>
        <end position="753"/>
    </location>
</feature>
<dbReference type="InterPro" id="IPR053958">
    <property type="entry name" value="HMGCR/SNAP/NPC1-like_SSD"/>
</dbReference>
<feature type="transmembrane region" description="Helical" evidence="3">
    <location>
        <begin position="59"/>
        <end position="81"/>
    </location>
</feature>
<feature type="transmembrane region" description="Helical" evidence="3">
    <location>
        <begin position="358"/>
        <end position="379"/>
    </location>
</feature>
<keyword evidence="3" id="KW-0472">Membrane</keyword>
<dbReference type="Gene3D" id="1.20.1640.10">
    <property type="entry name" value="Multidrug efflux transporter AcrB transmembrane domain"/>
    <property type="match status" value="2"/>
</dbReference>
<proteinExistence type="inferred from homology"/>
<feature type="transmembrane region" description="Helical" evidence="3">
    <location>
        <begin position="801"/>
        <end position="821"/>
    </location>
</feature>
<feature type="transmembrane region" description="Helical" evidence="3">
    <location>
        <begin position="400"/>
        <end position="425"/>
    </location>
</feature>
<dbReference type="Proteomes" id="UP001153069">
    <property type="component" value="Unassembled WGS sequence"/>
</dbReference>
<dbReference type="PROSITE" id="PS50156">
    <property type="entry name" value="SSD"/>
    <property type="match status" value="1"/>
</dbReference>
<evidence type="ECO:0000256" key="1">
    <source>
        <dbReference type="ARBA" id="ARBA00005585"/>
    </source>
</evidence>
<feature type="transmembrane region" description="Helical" evidence="3">
    <location>
        <begin position="296"/>
        <end position="315"/>
    </location>
</feature>
<feature type="compositionally biased region" description="Polar residues" evidence="2">
    <location>
        <begin position="937"/>
        <end position="946"/>
    </location>
</feature>
<gene>
    <name evidence="5" type="ORF">SEMRO_16_G011970.1</name>
</gene>
<organism evidence="5 6">
    <name type="scientific">Seminavis robusta</name>
    <dbReference type="NCBI Taxonomy" id="568900"/>
    <lineage>
        <taxon>Eukaryota</taxon>
        <taxon>Sar</taxon>
        <taxon>Stramenopiles</taxon>
        <taxon>Ochrophyta</taxon>
        <taxon>Bacillariophyta</taxon>
        <taxon>Bacillariophyceae</taxon>
        <taxon>Bacillariophycidae</taxon>
        <taxon>Naviculales</taxon>
        <taxon>Naviculaceae</taxon>
        <taxon>Seminavis</taxon>
    </lineage>
</organism>
<accession>A0A9N8H1G4</accession>
<dbReference type="InterPro" id="IPR000731">
    <property type="entry name" value="SSD"/>
</dbReference>
<feature type="transmembrane region" description="Helical" evidence="3">
    <location>
        <begin position="431"/>
        <end position="453"/>
    </location>
</feature>
<evidence type="ECO:0000256" key="2">
    <source>
        <dbReference type="SAM" id="MobiDB-lite"/>
    </source>
</evidence>
<dbReference type="SUPFAM" id="SSF82866">
    <property type="entry name" value="Multidrug efflux transporter AcrB transmembrane domain"/>
    <property type="match status" value="2"/>
</dbReference>
<comment type="caution">
    <text evidence="5">The sequence shown here is derived from an EMBL/GenBank/DDBJ whole genome shotgun (WGS) entry which is preliminary data.</text>
</comment>
<evidence type="ECO:0000259" key="4">
    <source>
        <dbReference type="PROSITE" id="PS50156"/>
    </source>
</evidence>
<evidence type="ECO:0000313" key="5">
    <source>
        <dbReference type="EMBL" id="CAB9497246.1"/>
    </source>
</evidence>
<dbReference type="AlphaFoldDB" id="A0A9N8H1G4"/>
<feature type="transmembrane region" description="Helical" evidence="3">
    <location>
        <begin position="759"/>
        <end position="780"/>
    </location>
</feature>
<dbReference type="PANTHER" id="PTHR10796:SF92">
    <property type="entry name" value="PATCHED-RELATED, ISOFORM A"/>
    <property type="match status" value="1"/>
</dbReference>
<dbReference type="OrthoDB" id="190529at2759"/>
<protein>
    <submittedName>
        <fullName evidence="5">Pick C1-like protein 1</fullName>
    </submittedName>
</protein>
<name>A0A9N8H1G4_9STRA</name>
<keyword evidence="6" id="KW-1185">Reference proteome</keyword>